<sequence>MYSSNANEKLLIISQRTAIPTSYTPASGSNSLSSTTLNAGATSSPTSDSTSTVSSGNQTMESIPENTVITITCISPTPTINIVDAYYGVKDFSMCSCASSNCTIMDVTEVLISYCANSNSSSICTFSDSNSLFGDTCPNTLKAFWLTYFCD</sequence>
<dbReference type="InterPro" id="IPR000922">
    <property type="entry name" value="Lectin_gal-bd_dom"/>
</dbReference>
<proteinExistence type="predicted"/>
<evidence type="ECO:0000259" key="2">
    <source>
        <dbReference type="Pfam" id="PF02140"/>
    </source>
</evidence>
<feature type="compositionally biased region" description="Low complexity" evidence="1">
    <location>
        <begin position="26"/>
        <end position="55"/>
    </location>
</feature>
<dbReference type="EMBL" id="CAJNOG010000108">
    <property type="protein sequence ID" value="CAF0953659.1"/>
    <property type="molecule type" value="Genomic_DNA"/>
</dbReference>
<dbReference type="Proteomes" id="UP000663845">
    <property type="component" value="Unassembled WGS sequence"/>
</dbReference>
<dbReference type="CDD" id="cd22823">
    <property type="entry name" value="Gal_Rha_Lectin"/>
    <property type="match status" value="1"/>
</dbReference>
<evidence type="ECO:0000313" key="5">
    <source>
        <dbReference type="Proteomes" id="UP000663845"/>
    </source>
</evidence>
<accession>A0A814DEW7</accession>
<evidence type="ECO:0000313" key="3">
    <source>
        <dbReference type="EMBL" id="CAF0953659.1"/>
    </source>
</evidence>
<dbReference type="InterPro" id="IPR043159">
    <property type="entry name" value="Lectin_gal-bd_sf"/>
</dbReference>
<dbReference type="Gene3D" id="2.60.120.740">
    <property type="match status" value="1"/>
</dbReference>
<dbReference type="Pfam" id="PF02140">
    <property type="entry name" value="SUEL_Lectin"/>
    <property type="match status" value="1"/>
</dbReference>
<feature type="domain" description="SUEL-type lectin" evidence="2">
    <location>
        <begin position="76"/>
        <end position="150"/>
    </location>
</feature>
<protein>
    <recommendedName>
        <fullName evidence="2">SUEL-type lectin domain-containing protein</fullName>
    </recommendedName>
</protein>
<comment type="caution">
    <text evidence="3">The sequence shown here is derived from an EMBL/GenBank/DDBJ whole genome shotgun (WGS) entry which is preliminary data.</text>
</comment>
<dbReference type="EMBL" id="CAJOAZ010000184">
    <property type="protein sequence ID" value="CAF3567558.1"/>
    <property type="molecule type" value="Genomic_DNA"/>
</dbReference>
<evidence type="ECO:0000313" key="4">
    <source>
        <dbReference type="EMBL" id="CAF3567558.1"/>
    </source>
</evidence>
<organism evidence="3 5">
    <name type="scientific">Adineta steineri</name>
    <dbReference type="NCBI Taxonomy" id="433720"/>
    <lineage>
        <taxon>Eukaryota</taxon>
        <taxon>Metazoa</taxon>
        <taxon>Spiralia</taxon>
        <taxon>Gnathifera</taxon>
        <taxon>Rotifera</taxon>
        <taxon>Eurotatoria</taxon>
        <taxon>Bdelloidea</taxon>
        <taxon>Adinetida</taxon>
        <taxon>Adinetidae</taxon>
        <taxon>Adineta</taxon>
    </lineage>
</organism>
<dbReference type="Proteomes" id="UP000663844">
    <property type="component" value="Unassembled WGS sequence"/>
</dbReference>
<evidence type="ECO:0000256" key="1">
    <source>
        <dbReference type="SAM" id="MobiDB-lite"/>
    </source>
</evidence>
<feature type="region of interest" description="Disordered" evidence="1">
    <location>
        <begin position="23"/>
        <end position="59"/>
    </location>
</feature>
<dbReference type="AlphaFoldDB" id="A0A814DEW7"/>
<dbReference type="GO" id="GO:0030246">
    <property type="term" value="F:carbohydrate binding"/>
    <property type="evidence" value="ECO:0007669"/>
    <property type="project" value="InterPro"/>
</dbReference>
<gene>
    <name evidence="3" type="ORF">JYZ213_LOCUS13443</name>
    <name evidence="4" type="ORF">OXD698_LOCUS4734</name>
</gene>
<reference evidence="3" key="1">
    <citation type="submission" date="2021-02" db="EMBL/GenBank/DDBJ databases">
        <authorList>
            <person name="Nowell W R."/>
        </authorList>
    </citation>
    <scope>NUCLEOTIDE SEQUENCE</scope>
</reference>
<name>A0A814DEW7_9BILA</name>